<feature type="region of interest" description="Disordered" evidence="1">
    <location>
        <begin position="224"/>
        <end position="260"/>
    </location>
</feature>
<evidence type="ECO:0000313" key="3">
    <source>
        <dbReference type="EMBL" id="MBB3662907.1"/>
    </source>
</evidence>
<dbReference type="InterPro" id="IPR025164">
    <property type="entry name" value="Toastrack_DUF4097"/>
</dbReference>
<gene>
    <name evidence="3" type="ORF">FB384_001811</name>
</gene>
<name>A0A839XK28_9PSEU</name>
<proteinExistence type="predicted"/>
<sequence>MAAPRIRRPALAIGGLVFVGAGAAIGFGVFDEASVTHRQSVTGVERIELDKGAGDVAIRAGDVEAARVVETKSYRWGDDDPVFEVRDDVLTLPDCGMWCTTTHEIVVPRGVAVSGDIGSGELDVTGAESLDVEVGSGGARVSDVEGDARVDAGSGHVELSGIGGEVTVDAGSGGITGRGLAGPVEAESGSGEITLELSRPAGVTASTGSGDIALTVPRADYRIAGDSGSGSREIGVDTSPGARHTLSLDTGSGDVTVRRR</sequence>
<reference evidence="3 4" key="1">
    <citation type="submission" date="2020-08" db="EMBL/GenBank/DDBJ databases">
        <title>Sequencing the genomes of 1000 actinobacteria strains.</title>
        <authorList>
            <person name="Klenk H.-P."/>
        </authorList>
    </citation>
    <scope>NUCLEOTIDE SEQUENCE [LARGE SCALE GENOMIC DNA]</scope>
    <source>
        <strain evidence="3 4">DSM 45267</strain>
    </source>
</reference>
<dbReference type="Proteomes" id="UP000564573">
    <property type="component" value="Unassembled WGS sequence"/>
</dbReference>
<evidence type="ECO:0000313" key="4">
    <source>
        <dbReference type="Proteomes" id="UP000564573"/>
    </source>
</evidence>
<accession>A0A839XK28</accession>
<dbReference type="Gene3D" id="2.160.20.120">
    <property type="match status" value="1"/>
</dbReference>
<evidence type="ECO:0000259" key="2">
    <source>
        <dbReference type="Pfam" id="PF13349"/>
    </source>
</evidence>
<organism evidence="3 4">
    <name type="scientific">Prauserella sediminis</name>
    <dbReference type="NCBI Taxonomy" id="577680"/>
    <lineage>
        <taxon>Bacteria</taxon>
        <taxon>Bacillati</taxon>
        <taxon>Actinomycetota</taxon>
        <taxon>Actinomycetes</taxon>
        <taxon>Pseudonocardiales</taxon>
        <taxon>Pseudonocardiaceae</taxon>
        <taxon>Prauserella</taxon>
        <taxon>Prauserella salsuginis group</taxon>
    </lineage>
</organism>
<dbReference type="Pfam" id="PF13349">
    <property type="entry name" value="DUF4097"/>
    <property type="match status" value="1"/>
</dbReference>
<keyword evidence="4" id="KW-1185">Reference proteome</keyword>
<feature type="domain" description="DUF4097" evidence="2">
    <location>
        <begin position="109"/>
        <end position="257"/>
    </location>
</feature>
<dbReference type="RefSeq" id="WP_183781422.1">
    <property type="nucleotide sequence ID" value="NZ_JACIBS010000001.1"/>
</dbReference>
<dbReference type="AlphaFoldDB" id="A0A839XK28"/>
<comment type="caution">
    <text evidence="3">The sequence shown here is derived from an EMBL/GenBank/DDBJ whole genome shotgun (WGS) entry which is preliminary data.</text>
</comment>
<protein>
    <recommendedName>
        <fullName evidence="2">DUF4097 domain-containing protein</fullName>
    </recommendedName>
</protein>
<evidence type="ECO:0000256" key="1">
    <source>
        <dbReference type="SAM" id="MobiDB-lite"/>
    </source>
</evidence>
<dbReference type="EMBL" id="JACIBS010000001">
    <property type="protein sequence ID" value="MBB3662907.1"/>
    <property type="molecule type" value="Genomic_DNA"/>
</dbReference>